<protein>
    <submittedName>
        <fullName evidence="2">RidA family protein</fullName>
    </submittedName>
</protein>
<accession>A0ABW3TAA8</accession>
<organism evidence="2 3">
    <name type="scientific">Seohaeicola saemankumensis</name>
    <dbReference type="NCBI Taxonomy" id="481181"/>
    <lineage>
        <taxon>Bacteria</taxon>
        <taxon>Pseudomonadati</taxon>
        <taxon>Pseudomonadota</taxon>
        <taxon>Alphaproteobacteria</taxon>
        <taxon>Rhodobacterales</taxon>
        <taxon>Roseobacteraceae</taxon>
        <taxon>Seohaeicola</taxon>
    </lineage>
</organism>
<dbReference type="SUPFAM" id="SSF55298">
    <property type="entry name" value="YjgF-like"/>
    <property type="match status" value="1"/>
</dbReference>
<dbReference type="RefSeq" id="WP_380789089.1">
    <property type="nucleotide sequence ID" value="NZ_JBHTKR010000001.1"/>
</dbReference>
<dbReference type="Proteomes" id="UP001597151">
    <property type="component" value="Unassembled WGS sequence"/>
</dbReference>
<dbReference type="EMBL" id="JBHTKR010000001">
    <property type="protein sequence ID" value="MFD1193791.1"/>
    <property type="molecule type" value="Genomic_DNA"/>
</dbReference>
<feature type="domain" description="Endoribonuclease L-PSP/chorismate mutase-like" evidence="1">
    <location>
        <begin position="219"/>
        <end position="309"/>
    </location>
</feature>
<dbReference type="CDD" id="cd02199">
    <property type="entry name" value="YjgF_YER057c_UK114_like_1"/>
    <property type="match status" value="1"/>
</dbReference>
<reference evidence="3" key="1">
    <citation type="journal article" date="2019" name="Int. J. Syst. Evol. Microbiol.">
        <title>The Global Catalogue of Microorganisms (GCM) 10K type strain sequencing project: providing services to taxonomists for standard genome sequencing and annotation.</title>
        <authorList>
            <consortium name="The Broad Institute Genomics Platform"/>
            <consortium name="The Broad Institute Genome Sequencing Center for Infectious Disease"/>
            <person name="Wu L."/>
            <person name="Ma J."/>
        </authorList>
    </citation>
    <scope>NUCLEOTIDE SEQUENCE [LARGE SCALE GENOMIC DNA]</scope>
    <source>
        <strain evidence="3">CCUG 55328</strain>
    </source>
</reference>
<comment type="caution">
    <text evidence="2">The sequence shown here is derived from an EMBL/GenBank/DDBJ whole genome shotgun (WGS) entry which is preliminary data.</text>
</comment>
<evidence type="ECO:0000313" key="3">
    <source>
        <dbReference type="Proteomes" id="UP001597151"/>
    </source>
</evidence>
<name>A0ABW3TAA8_9RHOB</name>
<evidence type="ECO:0000313" key="2">
    <source>
        <dbReference type="EMBL" id="MFD1193791.1"/>
    </source>
</evidence>
<keyword evidence="3" id="KW-1185">Reference proteome</keyword>
<proteinExistence type="predicted"/>
<gene>
    <name evidence="2" type="ORF">ACFQ3C_03805</name>
</gene>
<evidence type="ECO:0000259" key="1">
    <source>
        <dbReference type="Pfam" id="PF14588"/>
    </source>
</evidence>
<dbReference type="Gene3D" id="3.30.1330.40">
    <property type="entry name" value="RutC-like"/>
    <property type="match status" value="1"/>
</dbReference>
<dbReference type="PANTHER" id="PTHR43760:SF1">
    <property type="entry name" value="ENDORIBONUCLEASE L-PSP_CHORISMATE MUTASE-LIKE DOMAIN-CONTAINING PROTEIN"/>
    <property type="match status" value="1"/>
</dbReference>
<dbReference type="InterPro" id="IPR035959">
    <property type="entry name" value="RutC-like_sf"/>
</dbReference>
<dbReference type="Pfam" id="PF14588">
    <property type="entry name" value="YjgF_endoribonc"/>
    <property type="match status" value="1"/>
</dbReference>
<sequence length="323" mass="35235">MQRRVYSYKRHAGKSLSRVSYLGYRHLFGVITEEEEQERLTARQNILDALERLRELDRETAEQIAEAAVAYFEAQHVKLRLLDLECRLGLTSEQALLRAYEDAAYLGGSAASAVLLPRSFLTHGPGPSFLADAAKVCLALSVDQRVGSLYASLFSDNEGYRSMSTPKERLNELGLKLPAPTKVPEGLHLPFSFVNVRGERVIFSGHPKNAADGSIAGPFGVLGKDFSTEQGYAEAREVALTVLANIEAEIGDLTRIVGWTRVFGMVTSAPGYTEQHLVVNGFSDLIIEVFGSTIGRHARSAIGVPGLPLGFAMEIEGEVLISP</sequence>
<dbReference type="InterPro" id="IPR013813">
    <property type="entry name" value="Endoribo_LPSP/chorism_mut-like"/>
</dbReference>
<dbReference type="PANTHER" id="PTHR43760">
    <property type="entry name" value="ENDORIBONUCLEASE-RELATED"/>
    <property type="match status" value="1"/>
</dbReference>